<dbReference type="PANTHER" id="PTHR32022:SF10">
    <property type="entry name" value="D-GLUTAMATE CYCLASE, MITOCHONDRIAL"/>
    <property type="match status" value="1"/>
</dbReference>
<dbReference type="Pfam" id="PF14336">
    <property type="entry name" value="GLUCM-like_C"/>
    <property type="match status" value="1"/>
</dbReference>
<dbReference type="PANTHER" id="PTHR32022">
    <property type="entry name" value="D-GLUTAMATE CYCLASE, MITOCHONDRIAL"/>
    <property type="match status" value="1"/>
</dbReference>
<keyword evidence="3" id="KW-1185">Reference proteome</keyword>
<gene>
    <name evidence="2" type="ORF">DWB85_11490</name>
</gene>
<protein>
    <submittedName>
        <fullName evidence="2">DUF4392 domain-containing protein</fullName>
    </submittedName>
</protein>
<dbReference type="AlphaFoldDB" id="A0A3L7E0J0"/>
<evidence type="ECO:0000259" key="1">
    <source>
        <dbReference type="Pfam" id="PF14336"/>
    </source>
</evidence>
<sequence length="280" mass="29690">MNETSLSTAIEAALVARNLRNMQHARRALTPGYYLRAARMLRDVSGVVIIGTGFPVSGTFETDGPVGAIALYEALEKLGAEPWLACDRPLSSCLQSDYRLLELHARSPGAAETEAAANLARLQPDAVISIERPGLSADGRYYNMRGEDITPHSACFDAYITGARCPTIAIGDGGNEIGMGNIRAAIADLDINAAETGCDVLLVADVSNWGAYGLIALLGLWRQRDLLAEISPLAILEYLSGHGSVDGVTRANTLTEDGLDAAEGQKVIDELRALTGFVSS</sequence>
<dbReference type="OrthoDB" id="1668885at2"/>
<organism evidence="2 3">
    <name type="scientific">Seongchinamella sediminis</name>
    <dbReference type="NCBI Taxonomy" id="2283635"/>
    <lineage>
        <taxon>Bacteria</taxon>
        <taxon>Pseudomonadati</taxon>
        <taxon>Pseudomonadota</taxon>
        <taxon>Gammaproteobacteria</taxon>
        <taxon>Cellvibrionales</taxon>
        <taxon>Halieaceae</taxon>
        <taxon>Seongchinamella</taxon>
    </lineage>
</organism>
<evidence type="ECO:0000313" key="3">
    <source>
        <dbReference type="Proteomes" id="UP000265509"/>
    </source>
</evidence>
<dbReference type="InterPro" id="IPR025504">
    <property type="entry name" value="GLUCM_C"/>
</dbReference>
<reference evidence="2 3" key="1">
    <citation type="submission" date="2018-07" db="EMBL/GenBank/DDBJ databases">
        <title>Halioglobus sp. genome submission.</title>
        <authorList>
            <person name="Ye M.-Q."/>
            <person name="Du Z.-J."/>
        </authorList>
    </citation>
    <scope>NUCLEOTIDE SEQUENCE [LARGE SCALE GENOMIC DNA]</scope>
    <source>
        <strain evidence="2 3">U0301</strain>
    </source>
</reference>
<comment type="caution">
    <text evidence="2">The sequence shown here is derived from an EMBL/GenBank/DDBJ whole genome shotgun (WGS) entry which is preliminary data.</text>
</comment>
<dbReference type="EMBL" id="QRAN01000011">
    <property type="protein sequence ID" value="RLQ21632.1"/>
    <property type="molecule type" value="Genomic_DNA"/>
</dbReference>
<dbReference type="Gene3D" id="3.90.1640.20">
    <property type="entry name" value="TON_0340"/>
    <property type="match status" value="1"/>
</dbReference>
<dbReference type="Proteomes" id="UP000265509">
    <property type="component" value="Unassembled WGS sequence"/>
</dbReference>
<proteinExistence type="predicted"/>
<dbReference type="RefSeq" id="WP_117954690.1">
    <property type="nucleotide sequence ID" value="NZ_QRAN01000011.1"/>
</dbReference>
<feature type="domain" description="D-glutamate cyclase-like C-terminal" evidence="1">
    <location>
        <begin position="16"/>
        <end position="272"/>
    </location>
</feature>
<name>A0A3L7E0J0_9GAMM</name>
<evidence type="ECO:0000313" key="2">
    <source>
        <dbReference type="EMBL" id="RLQ21632.1"/>
    </source>
</evidence>
<accession>A0A3L7E0J0</accession>